<keyword evidence="3 14" id="KW-0171">Cobalt transport</keyword>
<feature type="transmembrane region" description="Helical" evidence="14">
    <location>
        <begin position="103"/>
        <end position="126"/>
    </location>
</feature>
<comment type="caution">
    <text evidence="15">The sequence shown here is derived from an EMBL/GenBank/DDBJ whole genome shotgun (WGS) entry which is preliminary data.</text>
</comment>
<dbReference type="NCBIfam" id="TIGR00123">
    <property type="entry name" value="cbiM"/>
    <property type="match status" value="1"/>
</dbReference>
<organism evidence="15 16">
    <name type="scientific">Neomoorella stamsii</name>
    <dbReference type="NCBI Taxonomy" id="1266720"/>
    <lineage>
        <taxon>Bacteria</taxon>
        <taxon>Bacillati</taxon>
        <taxon>Bacillota</taxon>
        <taxon>Clostridia</taxon>
        <taxon>Neomoorellales</taxon>
        <taxon>Neomoorellaceae</taxon>
        <taxon>Neomoorella</taxon>
    </lineage>
</organism>
<dbReference type="FunFam" id="1.10.1760.20:FF:000001">
    <property type="entry name" value="Cobalt transport protein CbiM"/>
    <property type="match status" value="1"/>
</dbReference>
<sequence length="262" mass="28128">MFRRTTWLTLYLLLAMALLAGPAFAMHIAEGFLPFNWAAFWFVVVLPFWFWGLRSIQQTVKSNPGLKMLLGLAGAYAFVLSALKIPSVTGSCSHPTGVGLGAILFGPAAMSILGGIVLLFQALLLAHGGLSTLGANTFSMAVVGPFVAYGLYRLVRRLNGSMPVAVFLAATLGDLMTYVTTSLQLALAFPAQPGGVLASMLKFMGIFAVTQLPLAISEGILTVIVFNLLVTYNKNELQELSILDEKALVVGGRNQFMEVHKK</sequence>
<feature type="transmembrane region" description="Helical" evidence="14">
    <location>
        <begin position="35"/>
        <end position="53"/>
    </location>
</feature>
<accession>A0A9X7J154</accession>
<dbReference type="Proteomes" id="UP000239430">
    <property type="component" value="Unassembled WGS sequence"/>
</dbReference>
<keyword evidence="6 14" id="KW-0169">Cobalamin biosynthesis</keyword>
<keyword evidence="7 14" id="KW-0812">Transmembrane</keyword>
<dbReference type="InterPro" id="IPR002751">
    <property type="entry name" value="CbiM/NikMN"/>
</dbReference>
<gene>
    <name evidence="14 15" type="primary">cbiM</name>
    <name evidence="15" type="ORF">MOST_23970</name>
</gene>
<keyword evidence="8" id="KW-0732">Signal</keyword>
<keyword evidence="10 14" id="KW-0406">Ion transport</keyword>
<evidence type="ECO:0000313" key="16">
    <source>
        <dbReference type="Proteomes" id="UP000239430"/>
    </source>
</evidence>
<comment type="function">
    <text evidence="14">Part of the energy-coupling factor (ECF) transporter complex CbiMNOQ involved in cobalt import.</text>
</comment>
<dbReference type="NCBIfam" id="NF006184">
    <property type="entry name" value="PRK08319.1"/>
    <property type="match status" value="1"/>
</dbReference>
<dbReference type="GO" id="GO:0009236">
    <property type="term" value="P:cobalamin biosynthetic process"/>
    <property type="evidence" value="ECO:0007669"/>
    <property type="project" value="UniProtKB-UniRule"/>
</dbReference>
<evidence type="ECO:0000256" key="10">
    <source>
        <dbReference type="ARBA" id="ARBA00023065"/>
    </source>
</evidence>
<dbReference type="AlphaFoldDB" id="A0A9X7J154"/>
<comment type="subunit">
    <text evidence="14">Forms an energy-coupling factor (ECF) transporter complex composed of an ATP-binding protein (A component, CbiO), a transmembrane protein (T component, CbiQ) and 2 possible substrate-capture proteins (S components, CbiM and CbiN) of unknown stoichimetry.</text>
</comment>
<dbReference type="InterPro" id="IPR018024">
    <property type="entry name" value="CbiM"/>
</dbReference>
<evidence type="ECO:0000256" key="4">
    <source>
        <dbReference type="ARBA" id="ARBA00022448"/>
    </source>
</evidence>
<dbReference type="Gene3D" id="1.10.1760.20">
    <property type="match status" value="1"/>
</dbReference>
<name>A0A9X7J154_9FIRM</name>
<comment type="similarity">
    <text evidence="13 14">Belongs to the CbiM family.</text>
</comment>
<dbReference type="RefSeq" id="WP_054935848.1">
    <property type="nucleotide sequence ID" value="NZ_PVXL01000055.1"/>
</dbReference>
<dbReference type="HAMAP" id="MF_01462">
    <property type="entry name" value="CbiM"/>
    <property type="match status" value="1"/>
</dbReference>
<feature type="transmembrane region" description="Helical" evidence="14">
    <location>
        <begin position="133"/>
        <end position="152"/>
    </location>
</feature>
<dbReference type="PANTHER" id="PTHR43627">
    <property type="match status" value="1"/>
</dbReference>
<evidence type="ECO:0000256" key="13">
    <source>
        <dbReference type="ARBA" id="ARBA00060918"/>
    </source>
</evidence>
<evidence type="ECO:0000256" key="7">
    <source>
        <dbReference type="ARBA" id="ARBA00022692"/>
    </source>
</evidence>
<keyword evidence="5 14" id="KW-1003">Cell membrane</keyword>
<evidence type="ECO:0000256" key="1">
    <source>
        <dbReference type="ARBA" id="ARBA00004429"/>
    </source>
</evidence>
<evidence type="ECO:0000256" key="2">
    <source>
        <dbReference type="ARBA" id="ARBA00004953"/>
    </source>
</evidence>
<feature type="transmembrane region" description="Helical" evidence="14">
    <location>
        <begin position="164"/>
        <end position="191"/>
    </location>
</feature>
<evidence type="ECO:0000256" key="3">
    <source>
        <dbReference type="ARBA" id="ARBA00022426"/>
    </source>
</evidence>
<dbReference type="GO" id="GO:0015087">
    <property type="term" value="F:cobalt ion transmembrane transporter activity"/>
    <property type="evidence" value="ECO:0007669"/>
    <property type="project" value="UniProtKB-UniRule"/>
</dbReference>
<evidence type="ECO:0000256" key="5">
    <source>
        <dbReference type="ARBA" id="ARBA00022475"/>
    </source>
</evidence>
<keyword evidence="11 14" id="KW-0472">Membrane</keyword>
<evidence type="ECO:0000256" key="12">
    <source>
        <dbReference type="ARBA" id="ARBA00023285"/>
    </source>
</evidence>
<feature type="transmembrane region" description="Helical" evidence="14">
    <location>
        <begin position="203"/>
        <end position="230"/>
    </location>
</feature>
<evidence type="ECO:0000313" key="15">
    <source>
        <dbReference type="EMBL" id="PRR71348.1"/>
    </source>
</evidence>
<keyword evidence="4 14" id="KW-0813">Transport</keyword>
<evidence type="ECO:0000256" key="11">
    <source>
        <dbReference type="ARBA" id="ARBA00023136"/>
    </source>
</evidence>
<evidence type="ECO:0000256" key="6">
    <source>
        <dbReference type="ARBA" id="ARBA00022573"/>
    </source>
</evidence>
<protein>
    <recommendedName>
        <fullName evidence="14">Cobalt transport protein CbiM</fullName>
    </recommendedName>
    <alternativeName>
        <fullName evidence="14">Energy-coupling factor transporter probable substrate-capture protein CbiM</fullName>
        <shortName evidence="14">ECF transporter S component CbiM</shortName>
    </alternativeName>
</protein>
<keyword evidence="12 14" id="KW-0170">Cobalt</keyword>
<evidence type="ECO:0000256" key="9">
    <source>
        <dbReference type="ARBA" id="ARBA00022989"/>
    </source>
</evidence>
<comment type="subcellular location">
    <subcellularLocation>
        <location evidence="1">Cell inner membrane</location>
        <topology evidence="1">Multi-pass membrane protein</topology>
    </subcellularLocation>
    <subcellularLocation>
        <location evidence="14">Cell membrane</location>
        <topology evidence="14">Multi-pass membrane protein</topology>
    </subcellularLocation>
</comment>
<evidence type="ECO:0000256" key="8">
    <source>
        <dbReference type="ARBA" id="ARBA00022729"/>
    </source>
</evidence>
<dbReference type="Pfam" id="PF01891">
    <property type="entry name" value="CbiM"/>
    <property type="match status" value="1"/>
</dbReference>
<reference evidence="15 16" key="1">
    <citation type="submission" date="2018-03" db="EMBL/GenBank/DDBJ databases">
        <title>Genome sequence of Moorella stamsii DSM 26217.</title>
        <authorList>
            <person name="Poehlein A."/>
            <person name="Daniel R."/>
        </authorList>
    </citation>
    <scope>NUCLEOTIDE SEQUENCE [LARGE SCALE GENOMIC DNA]</scope>
    <source>
        <strain evidence="16">DSM 26217</strain>
    </source>
</reference>
<proteinExistence type="inferred from homology"/>
<dbReference type="GO" id="GO:0043190">
    <property type="term" value="C:ATP-binding cassette (ABC) transporter complex"/>
    <property type="evidence" value="ECO:0007669"/>
    <property type="project" value="InterPro"/>
</dbReference>
<keyword evidence="16" id="KW-1185">Reference proteome</keyword>
<keyword evidence="9 14" id="KW-1133">Transmembrane helix</keyword>
<evidence type="ECO:0000256" key="14">
    <source>
        <dbReference type="HAMAP-Rule" id="MF_01462"/>
    </source>
</evidence>
<dbReference type="EMBL" id="PVXL01000055">
    <property type="protein sequence ID" value="PRR71348.1"/>
    <property type="molecule type" value="Genomic_DNA"/>
</dbReference>
<comment type="pathway">
    <text evidence="2 14">Cofactor biosynthesis; adenosylcobalamin biosynthesis.</text>
</comment>
<dbReference type="PANTHER" id="PTHR43627:SF1">
    <property type="entry name" value="COBALT TRANSPORT PROTEIN CBIM"/>
    <property type="match status" value="1"/>
</dbReference>